<dbReference type="InterPro" id="IPR003439">
    <property type="entry name" value="ABC_transporter-like_ATP-bd"/>
</dbReference>
<evidence type="ECO:0000256" key="1">
    <source>
        <dbReference type="ARBA" id="ARBA00022741"/>
    </source>
</evidence>
<evidence type="ECO:0000313" key="5">
    <source>
        <dbReference type="Proteomes" id="UP000193862"/>
    </source>
</evidence>
<sequence>MSLSLHDIQLARGGKPVLDGVSAAPLTRGEFVVLAGPNGAGKSSLLRAIAQSLPYRGRIALDGVALDKMPRRQRADALGYMPQNLHSRSELSVLDSLLVAMNAAGHAKTAPRDQIAQAEALLARFAVSPLAHRPLASLSGGQRQTVGLAQALAREPALLLLDEPTAALDLAMQFRISREMQSLAHEGRIVVAVLHDLTQAARWADRIILLHAGRIVADGAPVEVLTPAVLAHVYGVRARVEHDSAGQALIAVDGTV</sequence>
<dbReference type="GO" id="GO:0005524">
    <property type="term" value="F:ATP binding"/>
    <property type="evidence" value="ECO:0007669"/>
    <property type="project" value="UniProtKB-KW"/>
</dbReference>
<dbReference type="GO" id="GO:0016887">
    <property type="term" value="F:ATP hydrolysis activity"/>
    <property type="evidence" value="ECO:0007669"/>
    <property type="project" value="InterPro"/>
</dbReference>
<dbReference type="InterPro" id="IPR003593">
    <property type="entry name" value="AAA+_ATPase"/>
</dbReference>
<keyword evidence="5" id="KW-1185">Reference proteome</keyword>
<dbReference type="InterPro" id="IPR027417">
    <property type="entry name" value="P-loop_NTPase"/>
</dbReference>
<keyword evidence="2 4" id="KW-0067">ATP-binding</keyword>
<reference evidence="4 5" key="1">
    <citation type="submission" date="2017-03" db="EMBL/GenBank/DDBJ databases">
        <authorList>
            <person name="Afonso C.L."/>
            <person name="Miller P.J."/>
            <person name="Scott M.A."/>
            <person name="Spackman E."/>
            <person name="Goraichik I."/>
            <person name="Dimitrov K.M."/>
            <person name="Suarez D.L."/>
            <person name="Swayne D.E."/>
        </authorList>
    </citation>
    <scope>NUCLEOTIDE SEQUENCE [LARGE SCALE GENOMIC DNA]</scope>
    <source>
        <strain evidence="4 5">CECT 8620</strain>
    </source>
</reference>
<name>A0A1Y5T913_9RHOB</name>
<dbReference type="PANTHER" id="PTHR42794">
    <property type="entry name" value="HEMIN IMPORT ATP-BINDING PROTEIN HMUV"/>
    <property type="match status" value="1"/>
</dbReference>
<organism evidence="4 5">
    <name type="scientific">Aquimixticola soesokkakensis</name>
    <dbReference type="NCBI Taxonomy" id="1519096"/>
    <lineage>
        <taxon>Bacteria</taxon>
        <taxon>Pseudomonadati</taxon>
        <taxon>Pseudomonadota</taxon>
        <taxon>Alphaproteobacteria</taxon>
        <taxon>Rhodobacterales</taxon>
        <taxon>Paracoccaceae</taxon>
        <taxon>Aquimixticola</taxon>
    </lineage>
</organism>
<dbReference type="AlphaFoldDB" id="A0A1Y5T913"/>
<protein>
    <submittedName>
        <fullName evidence="4">Hemin import ATP-binding protein HmuV</fullName>
        <ecNumber evidence="4">3.6.3.-</ecNumber>
    </submittedName>
</protein>
<dbReference type="EC" id="3.6.3.-" evidence="4"/>
<evidence type="ECO:0000256" key="2">
    <source>
        <dbReference type="ARBA" id="ARBA00022840"/>
    </source>
</evidence>
<dbReference type="PROSITE" id="PS50893">
    <property type="entry name" value="ABC_TRANSPORTER_2"/>
    <property type="match status" value="1"/>
</dbReference>
<dbReference type="EMBL" id="FWFS01000009">
    <property type="protein sequence ID" value="SLN56728.1"/>
    <property type="molecule type" value="Genomic_DNA"/>
</dbReference>
<accession>A0A1Y5T913</accession>
<dbReference type="SMART" id="SM00382">
    <property type="entry name" value="AAA"/>
    <property type="match status" value="1"/>
</dbReference>
<dbReference type="CDD" id="cd03214">
    <property type="entry name" value="ABC_Iron-Siderophores_B12_Hemin"/>
    <property type="match status" value="1"/>
</dbReference>
<dbReference type="Gene3D" id="3.40.50.300">
    <property type="entry name" value="P-loop containing nucleotide triphosphate hydrolases"/>
    <property type="match status" value="1"/>
</dbReference>
<evidence type="ECO:0000259" key="3">
    <source>
        <dbReference type="PROSITE" id="PS50893"/>
    </source>
</evidence>
<keyword evidence="4" id="KW-0378">Hydrolase</keyword>
<evidence type="ECO:0000313" key="4">
    <source>
        <dbReference type="EMBL" id="SLN56728.1"/>
    </source>
</evidence>
<gene>
    <name evidence="4" type="primary">hmuV_1</name>
    <name evidence="4" type="ORF">AQS8620_02502</name>
</gene>
<dbReference type="SUPFAM" id="SSF52540">
    <property type="entry name" value="P-loop containing nucleoside triphosphate hydrolases"/>
    <property type="match status" value="1"/>
</dbReference>
<keyword evidence="1" id="KW-0547">Nucleotide-binding</keyword>
<dbReference type="Proteomes" id="UP000193862">
    <property type="component" value="Unassembled WGS sequence"/>
</dbReference>
<feature type="domain" description="ABC transporter" evidence="3">
    <location>
        <begin position="3"/>
        <end position="237"/>
    </location>
</feature>
<dbReference type="OrthoDB" id="9805601at2"/>
<dbReference type="PANTHER" id="PTHR42794:SF2">
    <property type="entry name" value="ABC TRANSPORTER ATP-BINDING PROTEIN"/>
    <property type="match status" value="1"/>
</dbReference>
<dbReference type="RefSeq" id="WP_085837214.1">
    <property type="nucleotide sequence ID" value="NZ_FWFS01000009.1"/>
</dbReference>
<dbReference type="Pfam" id="PF00005">
    <property type="entry name" value="ABC_tran"/>
    <property type="match status" value="1"/>
</dbReference>
<proteinExistence type="predicted"/>